<protein>
    <submittedName>
        <fullName evidence="2">Uncharacterized protein</fullName>
    </submittedName>
</protein>
<feature type="transmembrane region" description="Helical" evidence="1">
    <location>
        <begin position="46"/>
        <end position="67"/>
    </location>
</feature>
<proteinExistence type="predicted"/>
<dbReference type="GeneID" id="23858296"/>
<feature type="transmembrane region" description="Helical" evidence="1">
    <location>
        <begin position="19"/>
        <end position="39"/>
    </location>
</feature>
<organism evidence="2">
    <name type="scientific">Trypanosoma brucei gambiense (strain MHOM/CI/86/DAL972)</name>
    <dbReference type="NCBI Taxonomy" id="679716"/>
    <lineage>
        <taxon>Eukaryota</taxon>
        <taxon>Discoba</taxon>
        <taxon>Euglenozoa</taxon>
        <taxon>Kinetoplastea</taxon>
        <taxon>Metakinetoplastina</taxon>
        <taxon>Trypanosomatida</taxon>
        <taxon>Trypanosomatidae</taxon>
        <taxon>Trypanosoma</taxon>
    </lineage>
</organism>
<dbReference type="RefSeq" id="XP_011771493.1">
    <property type="nucleotide sequence ID" value="XM_011773191.1"/>
</dbReference>
<gene>
    <name evidence="2" type="ORF">TbgDal_I2165</name>
</gene>
<sequence>MCNCFACESSLPFFPFFLYLQYPVAACIFFFFFVSVRILHPFLCCFLLLFFVSVYCMCIFMHEIYIFGE</sequence>
<dbReference type="Proteomes" id="UP000002316">
    <property type="component" value="Chromosome 1"/>
</dbReference>
<evidence type="ECO:0000313" key="2">
    <source>
        <dbReference type="EMBL" id="CBH09052.1"/>
    </source>
</evidence>
<dbReference type="KEGG" id="tbg:TbgDal_I2165"/>
<accession>C9ZIR0</accession>
<keyword evidence="1" id="KW-1133">Transmembrane helix</keyword>
<name>C9ZIR0_TRYB9</name>
<keyword evidence="1" id="KW-0472">Membrane</keyword>
<evidence type="ECO:0000256" key="1">
    <source>
        <dbReference type="SAM" id="Phobius"/>
    </source>
</evidence>
<keyword evidence="1" id="KW-0812">Transmembrane</keyword>
<reference evidence="2" key="1">
    <citation type="submission" date="2009-09" db="EMBL/GenBank/DDBJ databases">
        <title>The genome sequence of Trypanosoma brucei gambiense: the cause of Human African trypanosomasis.</title>
        <authorList>
            <person name="Jackson A.P."/>
            <person name="Sanders M."/>
            <person name="Berry A."/>
            <person name="McQuillan J."/>
            <person name="Aslett M.A."/>
            <person name="Quail M.A."/>
            <person name="Macleod A."/>
            <person name="Melville S.E."/>
            <person name="Gibson W."/>
            <person name="Barry J.D."/>
            <person name="Berriman M."/>
            <person name="Hertz-Fowler C."/>
        </authorList>
    </citation>
    <scope>NUCLEOTIDE SEQUENCE</scope>
    <source>
        <strain evidence="2">Dal 972 clone 1</strain>
    </source>
</reference>
<dbReference type="EMBL" id="FN554964">
    <property type="protein sequence ID" value="CBH09052.1"/>
    <property type="molecule type" value="Genomic_DNA"/>
</dbReference>
<dbReference type="AlphaFoldDB" id="C9ZIR0"/>